<dbReference type="Proteomes" id="UP000828390">
    <property type="component" value="Unassembled WGS sequence"/>
</dbReference>
<evidence type="ECO:0000313" key="2">
    <source>
        <dbReference type="Proteomes" id="UP000828390"/>
    </source>
</evidence>
<dbReference type="EMBL" id="JAIWYP010000012">
    <property type="protein sequence ID" value="KAH3727777.1"/>
    <property type="molecule type" value="Genomic_DNA"/>
</dbReference>
<reference evidence="1" key="1">
    <citation type="journal article" date="2019" name="bioRxiv">
        <title>The Genome of the Zebra Mussel, Dreissena polymorpha: A Resource for Invasive Species Research.</title>
        <authorList>
            <person name="McCartney M.A."/>
            <person name="Auch B."/>
            <person name="Kono T."/>
            <person name="Mallez S."/>
            <person name="Zhang Y."/>
            <person name="Obille A."/>
            <person name="Becker A."/>
            <person name="Abrahante J.E."/>
            <person name="Garbe J."/>
            <person name="Badalamenti J.P."/>
            <person name="Herman A."/>
            <person name="Mangelson H."/>
            <person name="Liachko I."/>
            <person name="Sullivan S."/>
            <person name="Sone E.D."/>
            <person name="Koren S."/>
            <person name="Silverstein K.A.T."/>
            <person name="Beckman K.B."/>
            <person name="Gohl D.M."/>
        </authorList>
    </citation>
    <scope>NUCLEOTIDE SEQUENCE</scope>
    <source>
        <strain evidence="1">Duluth1</strain>
        <tissue evidence="1">Whole animal</tissue>
    </source>
</reference>
<keyword evidence="2" id="KW-1185">Reference proteome</keyword>
<dbReference type="AlphaFoldDB" id="A0A9D4CNL4"/>
<comment type="caution">
    <text evidence="1">The sequence shown here is derived from an EMBL/GenBank/DDBJ whole genome shotgun (WGS) entry which is preliminary data.</text>
</comment>
<sequence length="75" mass="8740">MREGDTRERPVYGSHMPTASFHTGSRCPWKKLIPSRSNEDIKRRKVTCHFCDGDHFATNCYKTANDRVQIIKQTK</sequence>
<reference evidence="1" key="2">
    <citation type="submission" date="2020-11" db="EMBL/GenBank/DDBJ databases">
        <authorList>
            <person name="McCartney M.A."/>
            <person name="Auch B."/>
            <person name="Kono T."/>
            <person name="Mallez S."/>
            <person name="Becker A."/>
            <person name="Gohl D.M."/>
            <person name="Silverstein K.A.T."/>
            <person name="Koren S."/>
            <person name="Bechman K.B."/>
            <person name="Herman A."/>
            <person name="Abrahante J.E."/>
            <person name="Garbe J."/>
        </authorList>
    </citation>
    <scope>NUCLEOTIDE SEQUENCE</scope>
    <source>
        <strain evidence="1">Duluth1</strain>
        <tissue evidence="1">Whole animal</tissue>
    </source>
</reference>
<name>A0A9D4CNL4_DREPO</name>
<proteinExistence type="predicted"/>
<accession>A0A9D4CNL4</accession>
<evidence type="ECO:0000313" key="1">
    <source>
        <dbReference type="EMBL" id="KAH3727777.1"/>
    </source>
</evidence>
<gene>
    <name evidence="1" type="ORF">DPMN_053722</name>
</gene>
<organism evidence="1 2">
    <name type="scientific">Dreissena polymorpha</name>
    <name type="common">Zebra mussel</name>
    <name type="synonym">Mytilus polymorpha</name>
    <dbReference type="NCBI Taxonomy" id="45954"/>
    <lineage>
        <taxon>Eukaryota</taxon>
        <taxon>Metazoa</taxon>
        <taxon>Spiralia</taxon>
        <taxon>Lophotrochozoa</taxon>
        <taxon>Mollusca</taxon>
        <taxon>Bivalvia</taxon>
        <taxon>Autobranchia</taxon>
        <taxon>Heteroconchia</taxon>
        <taxon>Euheterodonta</taxon>
        <taxon>Imparidentia</taxon>
        <taxon>Neoheterodontei</taxon>
        <taxon>Myida</taxon>
        <taxon>Dreissenoidea</taxon>
        <taxon>Dreissenidae</taxon>
        <taxon>Dreissena</taxon>
    </lineage>
</organism>
<protein>
    <submittedName>
        <fullName evidence="1">Uncharacterized protein</fullName>
    </submittedName>
</protein>